<organism evidence="2 3">
    <name type="scientific">Eruca vesicaria subsp. sativa</name>
    <name type="common">Garden rocket</name>
    <name type="synonym">Eruca sativa</name>
    <dbReference type="NCBI Taxonomy" id="29727"/>
    <lineage>
        <taxon>Eukaryota</taxon>
        <taxon>Viridiplantae</taxon>
        <taxon>Streptophyta</taxon>
        <taxon>Embryophyta</taxon>
        <taxon>Tracheophyta</taxon>
        <taxon>Spermatophyta</taxon>
        <taxon>Magnoliopsida</taxon>
        <taxon>eudicotyledons</taxon>
        <taxon>Gunneridae</taxon>
        <taxon>Pentapetalae</taxon>
        <taxon>rosids</taxon>
        <taxon>malvids</taxon>
        <taxon>Brassicales</taxon>
        <taxon>Brassicaceae</taxon>
        <taxon>Brassiceae</taxon>
        <taxon>Eruca</taxon>
    </lineage>
</organism>
<comment type="caution">
    <text evidence="2">The sequence shown here is derived from an EMBL/GenBank/DDBJ whole genome shotgun (WGS) entry which is preliminary data.</text>
</comment>
<gene>
    <name evidence="2" type="ORF">ERUC_LOCUS22559</name>
</gene>
<sequence>MNATDNTPSSPYGGNSVQMASPSTSGTMTPSSEQQQQPNLPSFQSPTSSSNNNNPSQNRITSINEVNDSSSVQKILNEILMNNQAHNTSGGGSMVGGHGSFVNDGKGGSNVNSSGVLLMNGQVNNNSNTSIGGADGFGVGMLQSMGMNINENSSSLMNEGVGIMVRGPNVQPDLGNQLLGAVHGYDNFQCDWNV</sequence>
<feature type="compositionally biased region" description="Polar residues" evidence="1">
    <location>
        <begin position="1"/>
        <end position="20"/>
    </location>
</feature>
<name>A0ABC8KCW5_ERUVS</name>
<feature type="compositionally biased region" description="Low complexity" evidence="1">
    <location>
        <begin position="21"/>
        <end position="32"/>
    </location>
</feature>
<proteinExistence type="predicted"/>
<evidence type="ECO:0000313" key="2">
    <source>
        <dbReference type="EMBL" id="CAH8356804.1"/>
    </source>
</evidence>
<protein>
    <submittedName>
        <fullName evidence="2">Uncharacterized protein</fullName>
    </submittedName>
</protein>
<evidence type="ECO:0000313" key="3">
    <source>
        <dbReference type="Proteomes" id="UP001642260"/>
    </source>
</evidence>
<reference evidence="2 3" key="1">
    <citation type="submission" date="2022-03" db="EMBL/GenBank/DDBJ databases">
        <authorList>
            <person name="Macdonald S."/>
            <person name="Ahmed S."/>
            <person name="Newling K."/>
        </authorList>
    </citation>
    <scope>NUCLEOTIDE SEQUENCE [LARGE SCALE GENOMIC DNA]</scope>
</reference>
<dbReference type="EMBL" id="CAKOAT010220710">
    <property type="protein sequence ID" value="CAH8356804.1"/>
    <property type="molecule type" value="Genomic_DNA"/>
</dbReference>
<accession>A0ABC8KCW5</accession>
<feature type="region of interest" description="Disordered" evidence="1">
    <location>
        <begin position="1"/>
        <end position="67"/>
    </location>
</feature>
<keyword evidence="3" id="KW-1185">Reference proteome</keyword>
<dbReference type="AlphaFoldDB" id="A0ABC8KCW5"/>
<feature type="compositionally biased region" description="Low complexity" evidence="1">
    <location>
        <begin position="39"/>
        <end position="58"/>
    </location>
</feature>
<dbReference type="Proteomes" id="UP001642260">
    <property type="component" value="Unassembled WGS sequence"/>
</dbReference>
<evidence type="ECO:0000256" key="1">
    <source>
        <dbReference type="SAM" id="MobiDB-lite"/>
    </source>
</evidence>